<feature type="chain" id="PRO_5005640724" description="Lipoprotein" evidence="1">
    <location>
        <begin position="21"/>
        <end position="218"/>
    </location>
</feature>
<gene>
    <name evidence="2" type="ORF">WH95_00565</name>
</gene>
<keyword evidence="1" id="KW-0732">Signal</keyword>
<dbReference type="Proteomes" id="UP000034491">
    <property type="component" value="Unassembled WGS sequence"/>
</dbReference>
<sequence length="218" mass="24687">MRILLSLALLLILANCQTTRNPDTTPLKTNTTTSNSRHYPLDMAQSVTNNADLKHALKVGNFKKYDQQTLDLLASDQRQVDIPGKAIIYRFNYQFIINKDERQEVADILDGLKSQPRTPPSRAVFFNKLKTHIVNMTSEEASQIAICVADYTWNDFPSNQKEIYNKMSTGINITSEDNVSLTYRPAANNKIGKITKPVKCIIEAIGLFDEFKTHVKVH</sequence>
<organism evidence="2 3">
    <name type="scientific">Kiloniella litopenaei</name>
    <dbReference type="NCBI Taxonomy" id="1549748"/>
    <lineage>
        <taxon>Bacteria</taxon>
        <taxon>Pseudomonadati</taxon>
        <taxon>Pseudomonadota</taxon>
        <taxon>Alphaproteobacteria</taxon>
        <taxon>Rhodospirillales</taxon>
        <taxon>Kiloniellaceae</taxon>
        <taxon>Kiloniella</taxon>
    </lineage>
</organism>
<reference evidence="2 3" key="1">
    <citation type="submission" date="2015-03" db="EMBL/GenBank/DDBJ databases">
        <title>Genome sequence of Kiloniella sp. P1-1, isolated from the gut microflora of Pacific white shrimp, Penaeus vannamei.</title>
        <authorList>
            <person name="Shao Z."/>
            <person name="Wang L."/>
            <person name="Li X."/>
        </authorList>
    </citation>
    <scope>NUCLEOTIDE SEQUENCE [LARGE SCALE GENOMIC DNA]</scope>
    <source>
        <strain evidence="2 3">P1-1</strain>
    </source>
</reference>
<keyword evidence="3" id="KW-1185">Reference proteome</keyword>
<dbReference type="AlphaFoldDB" id="A0A0M2RGD3"/>
<comment type="caution">
    <text evidence="2">The sequence shown here is derived from an EMBL/GenBank/DDBJ whole genome shotgun (WGS) entry which is preliminary data.</text>
</comment>
<feature type="signal peptide" evidence="1">
    <location>
        <begin position="1"/>
        <end position="20"/>
    </location>
</feature>
<evidence type="ECO:0008006" key="4">
    <source>
        <dbReference type="Google" id="ProtNLM"/>
    </source>
</evidence>
<accession>A0A0M2RGD3</accession>
<name>A0A0M2RGD3_9PROT</name>
<evidence type="ECO:0000256" key="1">
    <source>
        <dbReference type="SAM" id="SignalP"/>
    </source>
</evidence>
<dbReference type="EMBL" id="LANI01000001">
    <property type="protein sequence ID" value="KKJ78628.1"/>
    <property type="molecule type" value="Genomic_DNA"/>
</dbReference>
<evidence type="ECO:0000313" key="2">
    <source>
        <dbReference type="EMBL" id="KKJ78628.1"/>
    </source>
</evidence>
<evidence type="ECO:0000313" key="3">
    <source>
        <dbReference type="Proteomes" id="UP000034491"/>
    </source>
</evidence>
<proteinExistence type="predicted"/>
<protein>
    <recommendedName>
        <fullName evidence="4">Lipoprotein</fullName>
    </recommendedName>
</protein>